<evidence type="ECO:0000259" key="2">
    <source>
        <dbReference type="SMART" id="SM00363"/>
    </source>
</evidence>
<keyword evidence="1" id="KW-0694">RNA-binding</keyword>
<protein>
    <submittedName>
        <fullName evidence="3">RNA-binding S4 domain-containing protein</fullName>
    </submittedName>
</protein>
<feature type="domain" description="RNA-binding S4" evidence="2">
    <location>
        <begin position="1"/>
        <end position="70"/>
    </location>
</feature>
<dbReference type="OrthoDB" id="9797176at2"/>
<dbReference type="InterPro" id="IPR002942">
    <property type="entry name" value="S4_RNA-bd"/>
</dbReference>
<accession>A0A844YXR5</accession>
<keyword evidence="4" id="KW-1185">Reference proteome</keyword>
<dbReference type="SMART" id="SM00363">
    <property type="entry name" value="S4"/>
    <property type="match status" value="1"/>
</dbReference>
<dbReference type="Pfam" id="PF01479">
    <property type="entry name" value="S4"/>
    <property type="match status" value="1"/>
</dbReference>
<name>A0A844YXR5_9SPHN</name>
<dbReference type="Proteomes" id="UP000466966">
    <property type="component" value="Unassembled WGS sequence"/>
</dbReference>
<dbReference type="GO" id="GO:0003723">
    <property type="term" value="F:RNA binding"/>
    <property type="evidence" value="ECO:0007669"/>
    <property type="project" value="UniProtKB-KW"/>
</dbReference>
<dbReference type="PROSITE" id="PS50889">
    <property type="entry name" value="S4"/>
    <property type="match status" value="1"/>
</dbReference>
<gene>
    <name evidence="3" type="ORF">GRI99_02660</name>
</gene>
<dbReference type="SUPFAM" id="SSF55174">
    <property type="entry name" value="Alpha-L RNA-binding motif"/>
    <property type="match status" value="1"/>
</dbReference>
<comment type="caution">
    <text evidence="3">The sequence shown here is derived from an EMBL/GenBank/DDBJ whole genome shotgun (WGS) entry which is preliminary data.</text>
</comment>
<dbReference type="AlphaFoldDB" id="A0A844YXR5"/>
<organism evidence="3 4">
    <name type="scientific">Alteraurantiacibacter buctensis</name>
    <dbReference type="NCBI Taxonomy" id="1503981"/>
    <lineage>
        <taxon>Bacteria</taxon>
        <taxon>Pseudomonadati</taxon>
        <taxon>Pseudomonadota</taxon>
        <taxon>Alphaproteobacteria</taxon>
        <taxon>Sphingomonadales</taxon>
        <taxon>Erythrobacteraceae</taxon>
        <taxon>Alteraurantiacibacter</taxon>
    </lineage>
</organism>
<dbReference type="Gene3D" id="3.10.290.10">
    <property type="entry name" value="RNA-binding S4 domain"/>
    <property type="match status" value="1"/>
</dbReference>
<evidence type="ECO:0000313" key="4">
    <source>
        <dbReference type="Proteomes" id="UP000466966"/>
    </source>
</evidence>
<dbReference type="CDD" id="cd00165">
    <property type="entry name" value="S4"/>
    <property type="match status" value="1"/>
</dbReference>
<dbReference type="EMBL" id="WTYV01000001">
    <property type="protein sequence ID" value="MXO70533.1"/>
    <property type="molecule type" value="Genomic_DNA"/>
</dbReference>
<evidence type="ECO:0000256" key="1">
    <source>
        <dbReference type="PROSITE-ProRule" id="PRU00182"/>
    </source>
</evidence>
<dbReference type="RefSeq" id="WP_160770441.1">
    <property type="nucleotide sequence ID" value="NZ_WTYV01000001.1"/>
</dbReference>
<dbReference type="InterPro" id="IPR036986">
    <property type="entry name" value="S4_RNA-bd_sf"/>
</dbReference>
<evidence type="ECO:0000313" key="3">
    <source>
        <dbReference type="EMBL" id="MXO70533.1"/>
    </source>
</evidence>
<sequence length="92" mass="9961">MRADLLLFRLRLAKSRALAQARIAEGHMRLNGQRLLARDRAVAVGDVLTLPLGPSVQVVQIVSLPERRGPPAEARSCYRVLDAGGSFAIAES</sequence>
<proteinExistence type="predicted"/>
<reference evidence="3 4" key="1">
    <citation type="submission" date="2019-12" db="EMBL/GenBank/DDBJ databases">
        <title>Genomic-based taxomic classification of the family Erythrobacteraceae.</title>
        <authorList>
            <person name="Xu L."/>
        </authorList>
    </citation>
    <scope>NUCLEOTIDE SEQUENCE [LARGE SCALE GENOMIC DNA]</scope>
    <source>
        <strain evidence="3 4">M0322</strain>
    </source>
</reference>